<evidence type="ECO:0008006" key="5">
    <source>
        <dbReference type="Google" id="ProtNLM"/>
    </source>
</evidence>
<name>A0A1G5HAC3_9FLAO</name>
<keyword evidence="1 2" id="KW-0732">Signal</keyword>
<feature type="non-terminal residue" evidence="3">
    <location>
        <position position="364"/>
    </location>
</feature>
<organism evidence="3 4">
    <name type="scientific">Flavobacterium caeni</name>
    <dbReference type="NCBI Taxonomy" id="490189"/>
    <lineage>
        <taxon>Bacteria</taxon>
        <taxon>Pseudomonadati</taxon>
        <taxon>Bacteroidota</taxon>
        <taxon>Flavobacteriia</taxon>
        <taxon>Flavobacteriales</taxon>
        <taxon>Flavobacteriaceae</taxon>
        <taxon>Flavobacterium</taxon>
    </lineage>
</organism>
<dbReference type="InterPro" id="IPR014755">
    <property type="entry name" value="Cu-Rt/internalin_Ig-like"/>
</dbReference>
<feature type="signal peptide" evidence="2">
    <location>
        <begin position="1"/>
        <end position="25"/>
    </location>
</feature>
<dbReference type="Gene3D" id="2.60.40.1220">
    <property type="match status" value="1"/>
</dbReference>
<evidence type="ECO:0000313" key="4">
    <source>
        <dbReference type="Proteomes" id="UP000199354"/>
    </source>
</evidence>
<dbReference type="Proteomes" id="UP000199354">
    <property type="component" value="Unassembled WGS sequence"/>
</dbReference>
<reference evidence="3 4" key="1">
    <citation type="submission" date="2016-10" db="EMBL/GenBank/DDBJ databases">
        <authorList>
            <person name="de Groot N.N."/>
        </authorList>
    </citation>
    <scope>NUCLEOTIDE SEQUENCE [LARGE SCALE GENOMIC DNA]</scope>
    <source>
        <strain evidence="3 4">CGMCC 1.7031</strain>
    </source>
</reference>
<dbReference type="AlphaFoldDB" id="A0A1G5HAC3"/>
<gene>
    <name evidence="3" type="ORF">SAMN02927903_01837</name>
</gene>
<proteinExistence type="predicted"/>
<evidence type="ECO:0000256" key="1">
    <source>
        <dbReference type="ARBA" id="ARBA00022729"/>
    </source>
</evidence>
<evidence type="ECO:0000313" key="3">
    <source>
        <dbReference type="EMBL" id="SCY60832.1"/>
    </source>
</evidence>
<evidence type="ECO:0000256" key="2">
    <source>
        <dbReference type="SAM" id="SignalP"/>
    </source>
</evidence>
<protein>
    <recommendedName>
        <fullName evidence="5">Ig-like domain-containing protein</fullName>
    </recommendedName>
</protein>
<feature type="chain" id="PRO_5011494462" description="Ig-like domain-containing protein" evidence="2">
    <location>
        <begin position="26"/>
        <end position="364"/>
    </location>
</feature>
<dbReference type="EMBL" id="FMVF01000007">
    <property type="protein sequence ID" value="SCY60832.1"/>
    <property type="molecule type" value="Genomic_DNA"/>
</dbReference>
<dbReference type="InterPro" id="IPR035986">
    <property type="entry name" value="PKD_dom_sf"/>
</dbReference>
<keyword evidence="4" id="KW-1185">Reference proteome</keyword>
<accession>A0A1G5HAC3</accession>
<sequence>MKKAMLLKWALCLGLYFTVLQSSFGQCFEIESILVDACGGQEGLNEMVRFKVGNAPLNTATLMVDWPNNPWQGLVQNGTTAASVATLNGDILDAGGCGQLIEPTSGILPANATVILITSFNFDTALNSFGALTEDMYVLFQNNPSTGSGHFANSGSGLRTLIISFGSCSDTVTYDRSLLIDTAGATVPADGATVLFNAAGTPTYINNGCSAPVPPFTVDAGPATLSGCAGATLNLSGAAQGQQLVQWSATSGSFSNTDTLNTVYTIPNAGPITLTLTATNACGATITDQITVSIGNSIVPDFATALSLCTGTTAPMLNTTSPNGITGTWNPSAINNTASGSYVFTPNAGQCATPITLNVTVSSG</sequence>
<dbReference type="SUPFAM" id="SSF49299">
    <property type="entry name" value="PKD domain"/>
    <property type="match status" value="1"/>
</dbReference>
<dbReference type="STRING" id="490189.SAMN02927903_01837"/>